<dbReference type="EMBL" id="JAAPAO010000696">
    <property type="protein sequence ID" value="KAF4654885.1"/>
    <property type="molecule type" value="Genomic_DNA"/>
</dbReference>
<sequence length="287" mass="32116">MRADWLRHLRVPTDDLSPPLSVSSQIRLIGSLVLIPMVTAIPMVIKLVSVVLLLGIQSRPIPARKKLPGNYFKDVTRNETVQGPSGTIYRIYTANAIHVATPAVSSVIIIQQSEDPTSPRLRFYHTTFYNDKLEKLNTTAYAEGAITIDEVYKSKVGGEDYHLTQVLNLPDPPGDPNGTNIFSYPMTWSTSPWSTRGPHTSFYNSTWYQDDSRVGLMLEADYTVQDLGHNYSYHVEWNIMTGTWPPNGGPPNGHLFHVSLAFKATNDGIEQAGDPHRTFVNEIWAHP</sequence>
<keyword evidence="1" id="KW-1133">Transmembrane helix</keyword>
<dbReference type="Proteomes" id="UP000591131">
    <property type="component" value="Unassembled WGS sequence"/>
</dbReference>
<evidence type="ECO:0000256" key="1">
    <source>
        <dbReference type="SAM" id="Phobius"/>
    </source>
</evidence>
<evidence type="ECO:0000313" key="3">
    <source>
        <dbReference type="Proteomes" id="UP000591131"/>
    </source>
</evidence>
<keyword evidence="1" id="KW-0812">Transmembrane</keyword>
<evidence type="ECO:0000313" key="2">
    <source>
        <dbReference type="EMBL" id="KAF4654885.1"/>
    </source>
</evidence>
<protein>
    <submittedName>
        <fullName evidence="2">Uncharacterized protein</fullName>
    </submittedName>
</protein>
<proteinExistence type="predicted"/>
<accession>A0A7J6L6P5</accession>
<gene>
    <name evidence="2" type="ORF">FOL47_009707</name>
</gene>
<feature type="transmembrane region" description="Helical" evidence="1">
    <location>
        <begin position="28"/>
        <end position="56"/>
    </location>
</feature>
<comment type="caution">
    <text evidence="2">The sequence shown here is derived from an EMBL/GenBank/DDBJ whole genome shotgun (WGS) entry which is preliminary data.</text>
</comment>
<reference evidence="2 3" key="1">
    <citation type="submission" date="2020-04" db="EMBL/GenBank/DDBJ databases">
        <title>Perkinsus chesapeaki whole genome sequence.</title>
        <authorList>
            <person name="Bogema D.R."/>
        </authorList>
    </citation>
    <scope>NUCLEOTIDE SEQUENCE [LARGE SCALE GENOMIC DNA]</scope>
    <source>
        <strain evidence="2">ATCC PRA-425</strain>
    </source>
</reference>
<organism evidence="2 3">
    <name type="scientific">Perkinsus chesapeaki</name>
    <name type="common">Clam parasite</name>
    <name type="synonym">Perkinsus andrewsi</name>
    <dbReference type="NCBI Taxonomy" id="330153"/>
    <lineage>
        <taxon>Eukaryota</taxon>
        <taxon>Sar</taxon>
        <taxon>Alveolata</taxon>
        <taxon>Perkinsozoa</taxon>
        <taxon>Perkinsea</taxon>
        <taxon>Perkinsida</taxon>
        <taxon>Perkinsidae</taxon>
        <taxon>Perkinsus</taxon>
    </lineage>
</organism>
<keyword evidence="1" id="KW-0472">Membrane</keyword>
<dbReference type="AlphaFoldDB" id="A0A7J6L6P5"/>
<keyword evidence="3" id="KW-1185">Reference proteome</keyword>
<name>A0A7J6L6P5_PERCH</name>